<dbReference type="GO" id="GO:0009307">
    <property type="term" value="P:DNA restriction-modification system"/>
    <property type="evidence" value="ECO:0007669"/>
    <property type="project" value="UniProtKB-KW"/>
</dbReference>
<keyword evidence="5" id="KW-0378">Hydrolase</keyword>
<evidence type="ECO:0000313" key="6">
    <source>
        <dbReference type="Proteomes" id="UP000252081"/>
    </source>
</evidence>
<dbReference type="PANTHER" id="PTHR30408:SF13">
    <property type="entry name" value="TYPE I RESTRICTION ENZYME HINDI SPECIFICITY SUBUNIT"/>
    <property type="match status" value="1"/>
</dbReference>
<gene>
    <name evidence="5" type="ORF">DRW42_28460</name>
</gene>
<evidence type="ECO:0000256" key="3">
    <source>
        <dbReference type="ARBA" id="ARBA00023125"/>
    </source>
</evidence>
<dbReference type="GO" id="GO:0004519">
    <property type="term" value="F:endonuclease activity"/>
    <property type="evidence" value="ECO:0007669"/>
    <property type="project" value="UniProtKB-KW"/>
</dbReference>
<evidence type="ECO:0000313" key="5">
    <source>
        <dbReference type="EMBL" id="RBQ01401.1"/>
    </source>
</evidence>
<dbReference type="Gene3D" id="3.90.220.20">
    <property type="entry name" value="DNA methylase specificity domains"/>
    <property type="match status" value="1"/>
</dbReference>
<dbReference type="EMBL" id="QNQU01000086">
    <property type="protein sequence ID" value="RBQ01401.1"/>
    <property type="molecule type" value="Genomic_DNA"/>
</dbReference>
<accession>A0A366KI65</accession>
<feature type="non-terminal residue" evidence="5">
    <location>
        <position position="163"/>
    </location>
</feature>
<keyword evidence="2" id="KW-0680">Restriction system</keyword>
<name>A0A366KI65_9SPHI</name>
<feature type="non-terminal residue" evidence="5">
    <location>
        <position position="1"/>
    </location>
</feature>
<evidence type="ECO:0000259" key="4">
    <source>
        <dbReference type="Pfam" id="PF01420"/>
    </source>
</evidence>
<dbReference type="SUPFAM" id="SSF116734">
    <property type="entry name" value="DNA methylase specificity domain"/>
    <property type="match status" value="1"/>
</dbReference>
<dbReference type="PANTHER" id="PTHR30408">
    <property type="entry name" value="TYPE-1 RESTRICTION ENZYME ECOKI SPECIFICITY PROTEIN"/>
    <property type="match status" value="1"/>
</dbReference>
<dbReference type="InterPro" id="IPR000055">
    <property type="entry name" value="Restrct_endonuc_typeI_TRD"/>
</dbReference>
<sequence>PNLRFPGFEGEWKQSLFGDLCKISTGNKNTQDKSYDGQFPFYVRSSTVERINEFTFDGEAILTAGDGVGVGKVFHYTTGKIGVHQRVYILSDFKRVSGKFLYYYFSSRFFDRVSKLSAKNSVDSVRYDMIAKMHIAFPDIDEQNKIANLVSLIDERIQTQSKI</sequence>
<dbReference type="AlphaFoldDB" id="A0A366KI65"/>
<keyword evidence="3" id="KW-0238">DNA-binding</keyword>
<keyword evidence="5" id="KW-0255">Endonuclease</keyword>
<dbReference type="InterPro" id="IPR052021">
    <property type="entry name" value="Type-I_RS_S_subunit"/>
</dbReference>
<proteinExistence type="inferred from homology"/>
<keyword evidence="5" id="KW-0540">Nuclease</keyword>
<comment type="similarity">
    <text evidence="1">Belongs to the type-I restriction system S methylase family.</text>
</comment>
<evidence type="ECO:0000256" key="1">
    <source>
        <dbReference type="ARBA" id="ARBA00010923"/>
    </source>
</evidence>
<comment type="caution">
    <text evidence="5">The sequence shown here is derived from an EMBL/GenBank/DDBJ whole genome shotgun (WGS) entry which is preliminary data.</text>
</comment>
<organism evidence="5 6">
    <name type="scientific">Pedobacter miscanthi</name>
    <dbReference type="NCBI Taxonomy" id="2259170"/>
    <lineage>
        <taxon>Bacteria</taxon>
        <taxon>Pseudomonadati</taxon>
        <taxon>Bacteroidota</taxon>
        <taxon>Sphingobacteriia</taxon>
        <taxon>Sphingobacteriales</taxon>
        <taxon>Sphingobacteriaceae</taxon>
        <taxon>Pedobacter</taxon>
    </lineage>
</organism>
<protein>
    <submittedName>
        <fullName evidence="5">Restriction endonuclease subunit S</fullName>
    </submittedName>
</protein>
<dbReference type="Proteomes" id="UP000252081">
    <property type="component" value="Unassembled WGS sequence"/>
</dbReference>
<reference evidence="5 6" key="1">
    <citation type="submission" date="2018-07" db="EMBL/GenBank/DDBJ databases">
        <title>A draft genome of a endophytic bacteria, a new species of Pedobacter.</title>
        <authorList>
            <person name="Zhang Z.D."/>
            <person name="Chen Z.J."/>
        </authorList>
    </citation>
    <scope>NUCLEOTIDE SEQUENCE [LARGE SCALE GENOMIC DNA]</scope>
    <source>
        <strain evidence="5 6">RS10</strain>
    </source>
</reference>
<dbReference type="Pfam" id="PF01420">
    <property type="entry name" value="Methylase_S"/>
    <property type="match status" value="1"/>
</dbReference>
<dbReference type="RefSeq" id="WP_208643682.1">
    <property type="nucleotide sequence ID" value="NZ_QNQU01000086.1"/>
</dbReference>
<evidence type="ECO:0000256" key="2">
    <source>
        <dbReference type="ARBA" id="ARBA00022747"/>
    </source>
</evidence>
<keyword evidence="6" id="KW-1185">Reference proteome</keyword>
<feature type="domain" description="Type I restriction modification DNA specificity" evidence="4">
    <location>
        <begin position="11"/>
        <end position="159"/>
    </location>
</feature>
<dbReference type="InterPro" id="IPR044946">
    <property type="entry name" value="Restrct_endonuc_typeI_TRD_sf"/>
</dbReference>
<dbReference type="GO" id="GO:0003677">
    <property type="term" value="F:DNA binding"/>
    <property type="evidence" value="ECO:0007669"/>
    <property type="project" value="UniProtKB-KW"/>
</dbReference>